<reference evidence="17" key="1">
    <citation type="journal article" date="2013" name="Genome Announc.">
        <title>Draft Genome Sequence of the Dimorphic Prosthecate Bacterium Brevundimonas abyssalis TAR-001T.</title>
        <authorList>
            <person name="Tsubouchi T."/>
            <person name="Nishi S."/>
            <person name="Usui K."/>
            <person name="Shimane Y."/>
            <person name="Takaki Y."/>
            <person name="Maruyama T."/>
            <person name="Hatada Y."/>
        </authorList>
    </citation>
    <scope>NUCLEOTIDE SEQUENCE [LARGE SCALE GENOMIC DNA]</scope>
    <source>
        <strain evidence="17">TAR-001</strain>
    </source>
</reference>
<keyword evidence="10" id="KW-0408">Iron</keyword>
<keyword evidence="5" id="KW-0349">Heme</keyword>
<dbReference type="GO" id="GO:0022904">
    <property type="term" value="P:respiratory electron transport chain"/>
    <property type="evidence" value="ECO:0007669"/>
    <property type="project" value="InterPro"/>
</dbReference>
<dbReference type="InterPro" id="IPR016174">
    <property type="entry name" value="Di-haem_cyt_TM"/>
</dbReference>
<evidence type="ECO:0000256" key="7">
    <source>
        <dbReference type="ARBA" id="ARBA00022723"/>
    </source>
</evidence>
<dbReference type="EMBL" id="BATC01000010">
    <property type="protein sequence ID" value="GAD58696.1"/>
    <property type="molecule type" value="Genomic_DNA"/>
</dbReference>
<comment type="similarity">
    <text evidence="12">Belongs to the cytochrome b561 family.</text>
</comment>
<keyword evidence="17" id="KW-1185">Reference proteome</keyword>
<feature type="transmembrane region" description="Helical" evidence="14">
    <location>
        <begin position="54"/>
        <end position="76"/>
    </location>
</feature>
<dbReference type="InterPro" id="IPR052168">
    <property type="entry name" value="Cytochrome_b561_oxidase"/>
</dbReference>
<evidence type="ECO:0000256" key="13">
    <source>
        <dbReference type="SAM" id="MobiDB-lite"/>
    </source>
</evidence>
<feature type="transmembrane region" description="Helical" evidence="14">
    <location>
        <begin position="21"/>
        <end position="42"/>
    </location>
</feature>
<feature type="compositionally biased region" description="Basic and acidic residues" evidence="13">
    <location>
        <begin position="223"/>
        <end position="232"/>
    </location>
</feature>
<keyword evidence="7" id="KW-0479">Metal-binding</keyword>
<dbReference type="Pfam" id="PF01292">
    <property type="entry name" value="Ni_hydr_CYTB"/>
    <property type="match status" value="1"/>
</dbReference>
<comment type="cofactor">
    <cofactor evidence="1">
        <name>heme b</name>
        <dbReference type="ChEBI" id="CHEBI:60344"/>
    </cofactor>
</comment>
<evidence type="ECO:0000259" key="15">
    <source>
        <dbReference type="Pfam" id="PF01292"/>
    </source>
</evidence>
<dbReference type="GO" id="GO:0005886">
    <property type="term" value="C:plasma membrane"/>
    <property type="evidence" value="ECO:0007669"/>
    <property type="project" value="UniProtKB-SubCell"/>
</dbReference>
<gene>
    <name evidence="16" type="ORF">MBEBAB_0946</name>
</gene>
<keyword evidence="9 14" id="KW-1133">Transmembrane helix</keyword>
<dbReference type="GO" id="GO:0020037">
    <property type="term" value="F:heme binding"/>
    <property type="evidence" value="ECO:0007669"/>
    <property type="project" value="TreeGrafter"/>
</dbReference>
<comment type="subcellular location">
    <subcellularLocation>
        <location evidence="2">Cell membrane</location>
        <topology evidence="2">Multi-pass membrane protein</topology>
    </subcellularLocation>
</comment>
<keyword evidence="6 14" id="KW-0812">Transmembrane</keyword>
<dbReference type="OrthoDB" id="1247465at2"/>
<dbReference type="PANTHER" id="PTHR30529">
    <property type="entry name" value="CYTOCHROME B561"/>
    <property type="match status" value="1"/>
</dbReference>
<evidence type="ECO:0000256" key="3">
    <source>
        <dbReference type="ARBA" id="ARBA00022448"/>
    </source>
</evidence>
<feature type="region of interest" description="Disordered" evidence="13">
    <location>
        <begin position="207"/>
        <end position="232"/>
    </location>
</feature>
<dbReference type="GO" id="GO:0046872">
    <property type="term" value="F:metal ion binding"/>
    <property type="evidence" value="ECO:0007669"/>
    <property type="project" value="UniProtKB-KW"/>
</dbReference>
<sequence length="232" mass="26202">MITRLRAWADTHTSEGRWSPVAITFHWTMAALVLFQLVWGWWTSGIPVGGDKVAAYQLHADVGLLILLLAVLRAIWRLMIPGPVNDADDPGWESTVSRITHFLFYIFIVGLPLSGWLMLSATAPEMQLMLGGVIPAPRLPVGTLSQEGLWQVQWAAERIHFFMIWGITFLIMGHVAAVLKHYVFDKDNVLPGMLPLVDELEGEPIEIIPESDEEEMPRTRKPQRSDRRKADD</sequence>
<feature type="domain" description="Cytochrome b561 bacterial/Ni-hydrogenase" evidence="15">
    <location>
        <begin position="17"/>
        <end position="195"/>
    </location>
</feature>
<dbReference type="SUPFAM" id="SSF81342">
    <property type="entry name" value="Transmembrane di-heme cytochromes"/>
    <property type="match status" value="1"/>
</dbReference>
<dbReference type="AlphaFoldDB" id="A0A8E0NAQ5"/>
<evidence type="ECO:0000256" key="1">
    <source>
        <dbReference type="ARBA" id="ARBA00001970"/>
    </source>
</evidence>
<dbReference type="RefSeq" id="WP_021696792.1">
    <property type="nucleotide sequence ID" value="NZ_BATC01000010.1"/>
</dbReference>
<evidence type="ECO:0000313" key="16">
    <source>
        <dbReference type="EMBL" id="GAD58696.1"/>
    </source>
</evidence>
<keyword evidence="8" id="KW-0249">Electron transport</keyword>
<evidence type="ECO:0000256" key="14">
    <source>
        <dbReference type="SAM" id="Phobius"/>
    </source>
</evidence>
<evidence type="ECO:0000256" key="4">
    <source>
        <dbReference type="ARBA" id="ARBA00022475"/>
    </source>
</evidence>
<keyword evidence="4" id="KW-1003">Cell membrane</keyword>
<evidence type="ECO:0000256" key="9">
    <source>
        <dbReference type="ARBA" id="ARBA00022989"/>
    </source>
</evidence>
<feature type="transmembrane region" description="Helical" evidence="14">
    <location>
        <begin position="159"/>
        <end position="179"/>
    </location>
</feature>
<dbReference type="PANTHER" id="PTHR30529:SF1">
    <property type="entry name" value="CYTOCHROME B561 HOMOLOG 2"/>
    <property type="match status" value="1"/>
</dbReference>
<name>A0A8E0NAQ5_9CAUL</name>
<evidence type="ECO:0000256" key="6">
    <source>
        <dbReference type="ARBA" id="ARBA00022692"/>
    </source>
</evidence>
<accession>A0A8E0NAQ5</accession>
<evidence type="ECO:0000256" key="11">
    <source>
        <dbReference type="ARBA" id="ARBA00023136"/>
    </source>
</evidence>
<keyword evidence="11 14" id="KW-0472">Membrane</keyword>
<evidence type="ECO:0000256" key="12">
    <source>
        <dbReference type="ARBA" id="ARBA00037975"/>
    </source>
</evidence>
<evidence type="ECO:0000313" key="17">
    <source>
        <dbReference type="Proteomes" id="UP000016569"/>
    </source>
</evidence>
<organism evidence="16 17">
    <name type="scientific">Brevundimonas abyssalis TAR-001</name>
    <dbReference type="NCBI Taxonomy" id="1391729"/>
    <lineage>
        <taxon>Bacteria</taxon>
        <taxon>Pseudomonadati</taxon>
        <taxon>Pseudomonadota</taxon>
        <taxon>Alphaproteobacteria</taxon>
        <taxon>Caulobacterales</taxon>
        <taxon>Caulobacteraceae</taxon>
        <taxon>Brevundimonas</taxon>
    </lineage>
</organism>
<proteinExistence type="inferred from homology"/>
<feature type="transmembrane region" description="Helical" evidence="14">
    <location>
        <begin position="102"/>
        <end position="119"/>
    </location>
</feature>
<evidence type="ECO:0000256" key="2">
    <source>
        <dbReference type="ARBA" id="ARBA00004651"/>
    </source>
</evidence>
<evidence type="ECO:0000256" key="10">
    <source>
        <dbReference type="ARBA" id="ARBA00023004"/>
    </source>
</evidence>
<evidence type="ECO:0000256" key="8">
    <source>
        <dbReference type="ARBA" id="ARBA00022982"/>
    </source>
</evidence>
<evidence type="ECO:0000256" key="5">
    <source>
        <dbReference type="ARBA" id="ARBA00022617"/>
    </source>
</evidence>
<keyword evidence="3" id="KW-0813">Transport</keyword>
<dbReference type="GO" id="GO:0009055">
    <property type="term" value="F:electron transfer activity"/>
    <property type="evidence" value="ECO:0007669"/>
    <property type="project" value="InterPro"/>
</dbReference>
<comment type="caution">
    <text evidence="16">The sequence shown here is derived from an EMBL/GenBank/DDBJ whole genome shotgun (WGS) entry which is preliminary data.</text>
</comment>
<protein>
    <submittedName>
        <fullName evidence="16">Cytochrome B561</fullName>
    </submittedName>
</protein>
<dbReference type="Proteomes" id="UP000016569">
    <property type="component" value="Unassembled WGS sequence"/>
</dbReference>
<dbReference type="InterPro" id="IPR011577">
    <property type="entry name" value="Cyt_b561_bac/Ni-Hgenase"/>
</dbReference>